<sequence>MSSYVKHCPWPRCGYVTSRRYNLERHKKARHSGENEKQRIDRWRSKRFPCPICDHASTTRPHLKRHFSNKHPDEDLSNYVLTSIPYEDFDTSCELQEEEEENSSVEMLLTEEVEESFGPDVNSKDITVLELITPLGGDSPSYVTMEGEVFRLIPVEEDDGK</sequence>
<dbReference type="GO" id="GO:0008270">
    <property type="term" value="F:zinc ion binding"/>
    <property type="evidence" value="ECO:0007669"/>
    <property type="project" value="UniProtKB-KW"/>
</dbReference>
<dbReference type="PROSITE" id="PS50157">
    <property type="entry name" value="ZINC_FINGER_C2H2_2"/>
    <property type="match status" value="1"/>
</dbReference>
<dbReference type="SMART" id="SM00355">
    <property type="entry name" value="ZnF_C2H2"/>
    <property type="match status" value="2"/>
</dbReference>
<dbReference type="OrthoDB" id="6020621at2759"/>
<dbReference type="SUPFAM" id="SSF118359">
    <property type="entry name" value="Expressed protein At2g23090/F21P24.15"/>
    <property type="match status" value="1"/>
</dbReference>
<dbReference type="Proteomes" id="UP000494163">
    <property type="component" value="Chromosome 2R"/>
</dbReference>
<evidence type="ECO:0000256" key="1">
    <source>
        <dbReference type="PROSITE-ProRule" id="PRU00042"/>
    </source>
</evidence>
<protein>
    <submittedName>
        <fullName evidence="3">Maker120</fullName>
    </submittedName>
</protein>
<dbReference type="EMBL" id="CP012524">
    <property type="protein sequence ID" value="ALC42453.1"/>
    <property type="molecule type" value="Genomic_DNA"/>
</dbReference>
<name>A0A0M3QVI6_DROBS</name>
<keyword evidence="1" id="KW-0862">Zinc</keyword>
<dbReference type="AlphaFoldDB" id="A0A0M3QVI6"/>
<evidence type="ECO:0000259" key="2">
    <source>
        <dbReference type="PROSITE" id="PS50157"/>
    </source>
</evidence>
<keyword evidence="1" id="KW-0479">Metal-binding</keyword>
<dbReference type="OMA" id="KEHWRSK"/>
<evidence type="ECO:0000313" key="3">
    <source>
        <dbReference type="EMBL" id="ALC42453.1"/>
    </source>
</evidence>
<proteinExistence type="predicted"/>
<reference evidence="3 4" key="1">
    <citation type="submission" date="2015-08" db="EMBL/GenBank/DDBJ databases">
        <title>Ancestral chromatin configuration constrains chromatin evolution on differentiating sex chromosomes in Drosophila.</title>
        <authorList>
            <person name="Zhou Q."/>
            <person name="Bachtrog D."/>
        </authorList>
    </citation>
    <scope>NUCLEOTIDE SEQUENCE [LARGE SCALE GENOMIC DNA]</scope>
    <source>
        <tissue evidence="3">Whole larvae</tissue>
    </source>
</reference>
<evidence type="ECO:0000313" key="4">
    <source>
        <dbReference type="Proteomes" id="UP000494163"/>
    </source>
</evidence>
<accession>A0A0M3QVI6</accession>
<dbReference type="InterPro" id="IPR013087">
    <property type="entry name" value="Znf_C2H2_type"/>
</dbReference>
<feature type="domain" description="C2H2-type" evidence="2">
    <location>
        <begin position="6"/>
        <end position="36"/>
    </location>
</feature>
<keyword evidence="1" id="KW-0863">Zinc-finger</keyword>
<gene>
    <name evidence="3" type="ORF">Dbus_chr2Rg2032</name>
</gene>
<organism evidence="3 4">
    <name type="scientific">Drosophila busckii</name>
    <name type="common">Fruit fly</name>
    <dbReference type="NCBI Taxonomy" id="30019"/>
    <lineage>
        <taxon>Eukaryota</taxon>
        <taxon>Metazoa</taxon>
        <taxon>Ecdysozoa</taxon>
        <taxon>Arthropoda</taxon>
        <taxon>Hexapoda</taxon>
        <taxon>Insecta</taxon>
        <taxon>Pterygota</taxon>
        <taxon>Neoptera</taxon>
        <taxon>Endopterygota</taxon>
        <taxon>Diptera</taxon>
        <taxon>Brachycera</taxon>
        <taxon>Muscomorpha</taxon>
        <taxon>Ephydroidea</taxon>
        <taxon>Drosophilidae</taxon>
        <taxon>Drosophila</taxon>
    </lineage>
</organism>
<keyword evidence="4" id="KW-1185">Reference proteome</keyword>
<dbReference type="Gene3D" id="3.30.160.60">
    <property type="entry name" value="Classic Zinc Finger"/>
    <property type="match status" value="1"/>
</dbReference>